<evidence type="ECO:0000313" key="3">
    <source>
        <dbReference type="Proteomes" id="UP001303899"/>
    </source>
</evidence>
<dbReference type="PANTHER" id="PTHR43212">
    <property type="entry name" value="QUERCETIN 2,3-DIOXYGENASE"/>
    <property type="match status" value="1"/>
</dbReference>
<dbReference type="InterPro" id="IPR012093">
    <property type="entry name" value="Pirin"/>
</dbReference>
<gene>
    <name evidence="2" type="ORF">VB776_09535</name>
</gene>
<dbReference type="SUPFAM" id="SSF51182">
    <property type="entry name" value="RmlC-like cupins"/>
    <property type="match status" value="1"/>
</dbReference>
<reference evidence="2 3" key="1">
    <citation type="submission" date="2023-12" db="EMBL/GenBank/DDBJ databases">
        <title>Novel species of the genus Arcicella isolated from rivers.</title>
        <authorList>
            <person name="Lu H."/>
        </authorList>
    </citation>
    <scope>NUCLEOTIDE SEQUENCE [LARGE SCALE GENOMIC DNA]</scope>
    <source>
        <strain evidence="2 3">DC2W</strain>
    </source>
</reference>
<name>A0ABU5S3X4_9BACT</name>
<dbReference type="EMBL" id="JAYGIL010000009">
    <property type="protein sequence ID" value="MEA5403156.1"/>
    <property type="molecule type" value="Genomic_DNA"/>
</dbReference>
<dbReference type="InterPro" id="IPR014710">
    <property type="entry name" value="RmlC-like_jellyroll"/>
</dbReference>
<dbReference type="Pfam" id="PF17954">
    <property type="entry name" value="Pirin_C_2"/>
    <property type="match status" value="1"/>
</dbReference>
<dbReference type="PANTHER" id="PTHR43212:SF3">
    <property type="entry name" value="QUERCETIN 2,3-DIOXYGENASE"/>
    <property type="match status" value="1"/>
</dbReference>
<sequence length="230" mass="25829">MLEQNEARIYLAEKRGITAGKTFKRLHTFNDEQYFEESRVPFGALKVLNEEVLSAGEHLTLTLKEKTTLILLPIVGGLAVSFDKSEAEYVVAGQVITFSGETGNTYEIINPYSEETISFLQIQLKEEGSKAGSFSINELNLEKKNQLISFDSNENNFFIGQYEGRAEGFYELKNPKNGLFTFIIEGAFEVQNRLLESKDALALWNFTDDSKVEFEALSSGAIILLAEIKI</sequence>
<dbReference type="InterPro" id="IPR011051">
    <property type="entry name" value="RmlC_Cupin_sf"/>
</dbReference>
<dbReference type="Proteomes" id="UP001303899">
    <property type="component" value="Unassembled WGS sequence"/>
</dbReference>
<comment type="caution">
    <text evidence="2">The sequence shown here is derived from an EMBL/GenBank/DDBJ whole genome shotgun (WGS) entry which is preliminary data.</text>
</comment>
<dbReference type="InterPro" id="IPR041602">
    <property type="entry name" value="Quercetinase_C"/>
</dbReference>
<evidence type="ECO:0000259" key="1">
    <source>
        <dbReference type="Pfam" id="PF17954"/>
    </source>
</evidence>
<feature type="domain" description="Quercetin 2,3-dioxygenase C-terminal cupin" evidence="1">
    <location>
        <begin position="157"/>
        <end position="224"/>
    </location>
</feature>
<keyword evidence="3" id="KW-1185">Reference proteome</keyword>
<dbReference type="Gene3D" id="2.60.120.10">
    <property type="entry name" value="Jelly Rolls"/>
    <property type="match status" value="2"/>
</dbReference>
<evidence type="ECO:0000313" key="2">
    <source>
        <dbReference type="EMBL" id="MEA5403156.1"/>
    </source>
</evidence>
<organism evidence="2 3">
    <name type="scientific">Arcicella gelida</name>
    <dbReference type="NCBI Taxonomy" id="2984195"/>
    <lineage>
        <taxon>Bacteria</taxon>
        <taxon>Pseudomonadati</taxon>
        <taxon>Bacteroidota</taxon>
        <taxon>Cytophagia</taxon>
        <taxon>Cytophagales</taxon>
        <taxon>Flectobacillaceae</taxon>
        <taxon>Arcicella</taxon>
    </lineage>
</organism>
<dbReference type="RefSeq" id="WP_323328391.1">
    <property type="nucleotide sequence ID" value="NZ_JAYGIL010000009.1"/>
</dbReference>
<proteinExistence type="predicted"/>
<accession>A0ABU5S3X4</accession>
<protein>
    <recommendedName>
        <fullName evidence="1">Quercetin 2,3-dioxygenase C-terminal cupin domain-containing protein</fullName>
    </recommendedName>
</protein>